<protein>
    <submittedName>
        <fullName evidence="2">Gamma-glutamylcyclotransferase</fullName>
    </submittedName>
</protein>
<evidence type="ECO:0000259" key="1">
    <source>
        <dbReference type="Pfam" id="PF06094"/>
    </source>
</evidence>
<dbReference type="EMBL" id="CACVAV010000321">
    <property type="protein sequence ID" value="CAA6820989.1"/>
    <property type="molecule type" value="Genomic_DNA"/>
</dbReference>
<dbReference type="Pfam" id="PF06094">
    <property type="entry name" value="GGACT"/>
    <property type="match status" value="1"/>
</dbReference>
<organism evidence="2">
    <name type="scientific">uncultured Thiotrichaceae bacterium</name>
    <dbReference type="NCBI Taxonomy" id="298394"/>
    <lineage>
        <taxon>Bacteria</taxon>
        <taxon>Pseudomonadati</taxon>
        <taxon>Pseudomonadota</taxon>
        <taxon>Gammaproteobacteria</taxon>
        <taxon>Thiotrichales</taxon>
        <taxon>Thiotrichaceae</taxon>
        <taxon>environmental samples</taxon>
    </lineage>
</organism>
<feature type="domain" description="Gamma-glutamylcyclotransferase AIG2-like" evidence="1">
    <location>
        <begin position="5"/>
        <end position="106"/>
    </location>
</feature>
<sequence>MACFFGFGSLVNTATHKYETLTPARVDGWARAWVYNELYEHALLSVIPEPDTRIHGLMAKVPNDDWAELDLRETGYTRHALQAGGWNADTTAVPIAQNDVQMYISNRGEAPTAATPILWSYLETVLSGYYQVFGSVGVETFMATTRQWTEVLDDRTAPLYPRYRPVTEGAAKAVVLPVIEGLNIR</sequence>
<gene>
    <name evidence="2" type="ORF">HELGO_WM54120</name>
</gene>
<dbReference type="InterPro" id="IPR036568">
    <property type="entry name" value="GGCT-like_sf"/>
</dbReference>
<dbReference type="AlphaFoldDB" id="A0A6S6U2N7"/>
<dbReference type="Gene3D" id="3.10.490.10">
    <property type="entry name" value="Gamma-glutamyl cyclotransferase-like"/>
    <property type="match status" value="1"/>
</dbReference>
<dbReference type="SUPFAM" id="SSF110857">
    <property type="entry name" value="Gamma-glutamyl cyclotransferase-like"/>
    <property type="match status" value="1"/>
</dbReference>
<reference evidence="2" key="1">
    <citation type="submission" date="2020-01" db="EMBL/GenBank/DDBJ databases">
        <authorList>
            <person name="Meier V. D."/>
            <person name="Meier V D."/>
        </authorList>
    </citation>
    <scope>NUCLEOTIDE SEQUENCE</scope>
    <source>
        <strain evidence="2">HLG_WM_MAG_08</strain>
    </source>
</reference>
<keyword evidence="2" id="KW-0808">Transferase</keyword>
<dbReference type="GO" id="GO:0016740">
    <property type="term" value="F:transferase activity"/>
    <property type="evidence" value="ECO:0007669"/>
    <property type="project" value="UniProtKB-KW"/>
</dbReference>
<name>A0A6S6U2N7_9GAMM</name>
<proteinExistence type="predicted"/>
<evidence type="ECO:0000313" key="2">
    <source>
        <dbReference type="EMBL" id="CAA6820989.1"/>
    </source>
</evidence>
<accession>A0A6S6U2N7</accession>
<dbReference type="InterPro" id="IPR009288">
    <property type="entry name" value="AIG2-like_dom"/>
</dbReference>